<protein>
    <recommendedName>
        <fullName evidence="11">Putative inorganic phosphate cotransporter</fullName>
    </recommendedName>
</protein>
<dbReference type="PANTHER" id="PTHR11662">
    <property type="entry name" value="SOLUTE CARRIER FAMILY 17"/>
    <property type="match status" value="1"/>
</dbReference>
<dbReference type="InterPro" id="IPR050382">
    <property type="entry name" value="MFS_Na/Anion_cotransporter"/>
</dbReference>
<proteinExistence type="inferred from homology"/>
<feature type="transmembrane region" description="Helical" evidence="12">
    <location>
        <begin position="292"/>
        <end position="317"/>
    </location>
</feature>
<feature type="transmembrane region" description="Helical" evidence="12">
    <location>
        <begin position="420"/>
        <end position="442"/>
    </location>
</feature>
<evidence type="ECO:0000256" key="4">
    <source>
        <dbReference type="ARBA" id="ARBA00022692"/>
    </source>
</evidence>
<evidence type="ECO:0000256" key="11">
    <source>
        <dbReference type="ARBA" id="ARBA00068450"/>
    </source>
</evidence>
<dbReference type="SUPFAM" id="SSF103473">
    <property type="entry name" value="MFS general substrate transporter"/>
    <property type="match status" value="1"/>
</dbReference>
<evidence type="ECO:0000256" key="7">
    <source>
        <dbReference type="ARBA" id="ARBA00023053"/>
    </source>
</evidence>
<evidence type="ECO:0000313" key="15">
    <source>
        <dbReference type="Proteomes" id="UP001168821"/>
    </source>
</evidence>
<dbReference type="InterPro" id="IPR020846">
    <property type="entry name" value="MFS_dom"/>
</dbReference>
<reference evidence="14" key="1">
    <citation type="journal article" date="2023" name="G3 (Bethesda)">
        <title>Whole genome assemblies of Zophobas morio and Tenebrio molitor.</title>
        <authorList>
            <person name="Kaur S."/>
            <person name="Stinson S.A."/>
            <person name="diCenzo G.C."/>
        </authorList>
    </citation>
    <scope>NUCLEOTIDE SEQUENCE</scope>
    <source>
        <strain evidence="14">QUZm001</strain>
    </source>
</reference>
<feature type="transmembrane region" description="Helical" evidence="12">
    <location>
        <begin position="192"/>
        <end position="210"/>
    </location>
</feature>
<feature type="transmembrane region" description="Helical" evidence="12">
    <location>
        <begin position="162"/>
        <end position="186"/>
    </location>
</feature>
<feature type="transmembrane region" description="Helical" evidence="12">
    <location>
        <begin position="26"/>
        <end position="50"/>
    </location>
</feature>
<dbReference type="Pfam" id="PF07690">
    <property type="entry name" value="MFS_1"/>
    <property type="match status" value="1"/>
</dbReference>
<feature type="transmembrane region" description="Helical" evidence="12">
    <location>
        <begin position="329"/>
        <end position="348"/>
    </location>
</feature>
<evidence type="ECO:0000256" key="3">
    <source>
        <dbReference type="ARBA" id="ARBA00022448"/>
    </source>
</evidence>
<comment type="function">
    <text evidence="10">May be an inorganic phosphate cotransporter.</text>
</comment>
<dbReference type="InterPro" id="IPR011701">
    <property type="entry name" value="MFS"/>
</dbReference>
<comment type="subcellular location">
    <subcellularLocation>
        <location evidence="1">Membrane</location>
        <topology evidence="1">Multi-pass membrane protein</topology>
    </subcellularLocation>
</comment>
<dbReference type="AlphaFoldDB" id="A0AA38I1N2"/>
<feature type="transmembrane region" description="Helical" evidence="12">
    <location>
        <begin position="388"/>
        <end position="408"/>
    </location>
</feature>
<evidence type="ECO:0000313" key="14">
    <source>
        <dbReference type="EMBL" id="KAJ3645134.1"/>
    </source>
</evidence>
<keyword evidence="8 12" id="KW-0472">Membrane</keyword>
<dbReference type="GO" id="GO:0016020">
    <property type="term" value="C:membrane"/>
    <property type="evidence" value="ECO:0007669"/>
    <property type="project" value="UniProtKB-SubCell"/>
</dbReference>
<feature type="transmembrane region" description="Helical" evidence="12">
    <location>
        <begin position="253"/>
        <end position="272"/>
    </location>
</feature>
<keyword evidence="5" id="KW-0769">Symport</keyword>
<dbReference type="EMBL" id="JALNTZ010000007">
    <property type="protein sequence ID" value="KAJ3645134.1"/>
    <property type="molecule type" value="Genomic_DNA"/>
</dbReference>
<keyword evidence="6 12" id="KW-1133">Transmembrane helix</keyword>
<dbReference type="GO" id="GO:0015293">
    <property type="term" value="F:symporter activity"/>
    <property type="evidence" value="ECO:0007669"/>
    <property type="project" value="UniProtKB-KW"/>
</dbReference>
<feature type="domain" description="Major facilitator superfamily (MFS) profile" evidence="13">
    <location>
        <begin position="26"/>
        <end position="447"/>
    </location>
</feature>
<feature type="transmembrane region" description="Helical" evidence="12">
    <location>
        <begin position="70"/>
        <end position="90"/>
    </location>
</feature>
<dbReference type="InterPro" id="IPR036259">
    <property type="entry name" value="MFS_trans_sf"/>
</dbReference>
<evidence type="ECO:0000256" key="2">
    <source>
        <dbReference type="ARBA" id="ARBA00008586"/>
    </source>
</evidence>
<dbReference type="GO" id="GO:0006820">
    <property type="term" value="P:monoatomic anion transport"/>
    <property type="evidence" value="ECO:0007669"/>
    <property type="project" value="TreeGrafter"/>
</dbReference>
<evidence type="ECO:0000256" key="10">
    <source>
        <dbReference type="ARBA" id="ARBA00054632"/>
    </source>
</evidence>
<sequence>MPHVAYAILKLRTSPSTLFGVRHVQVLLNFFLTFIAYGIRVNLSVGIVAMTTKSSDNPDIPVYDWHDKSILLSSFFWGYIIPQIGAGQLAKKYGPKWFLVSTMGICSLFSVLLPVMADAFDSKGVMISRALQGFCQGFFFPSIHNILSYWVPVTERSRLGTFVYAGGPLGTVVSMIVSGIISASWYGWPLIFYIYGGLGLLWSVAMAIVGSNKPKDSKIISEEERLYIEASLDRSPDAKNLATPWRDILTSRAFWALLIAHCGQNWGFWTLMTEIPSYMSEVMNFQIKSNSYLSALPYFVLWVLSFIFSAIADFLIIRKYASIGTTRKIFNSIGLVVPAIALVFLGFMDEEHHTPAIALLVIAVGMNSAIFSGFNVNHMDIAPNHSGTLMGLTNCVSNIFSLLAPLFVQVVVTNEKDTSQWQTVFCVAAGIYIISDLCFVLCGSGEVQEWNDNGAVASEGKYTVTKEDDGRKTV</sequence>
<keyword evidence="9" id="KW-0406">Ion transport</keyword>
<feature type="transmembrane region" description="Helical" evidence="12">
    <location>
        <begin position="97"/>
        <end position="117"/>
    </location>
</feature>
<name>A0AA38I1N2_9CUCU</name>
<evidence type="ECO:0000256" key="12">
    <source>
        <dbReference type="SAM" id="Phobius"/>
    </source>
</evidence>
<dbReference type="PANTHER" id="PTHR11662:SF280">
    <property type="entry name" value="FI21844P1-RELATED"/>
    <property type="match status" value="1"/>
</dbReference>
<keyword evidence="9" id="KW-0739">Sodium transport</keyword>
<comment type="caution">
    <text evidence="14">The sequence shown here is derived from an EMBL/GenBank/DDBJ whole genome shotgun (WGS) entry which is preliminary data.</text>
</comment>
<organism evidence="14 15">
    <name type="scientific">Zophobas morio</name>
    <dbReference type="NCBI Taxonomy" id="2755281"/>
    <lineage>
        <taxon>Eukaryota</taxon>
        <taxon>Metazoa</taxon>
        <taxon>Ecdysozoa</taxon>
        <taxon>Arthropoda</taxon>
        <taxon>Hexapoda</taxon>
        <taxon>Insecta</taxon>
        <taxon>Pterygota</taxon>
        <taxon>Neoptera</taxon>
        <taxon>Endopterygota</taxon>
        <taxon>Coleoptera</taxon>
        <taxon>Polyphaga</taxon>
        <taxon>Cucujiformia</taxon>
        <taxon>Tenebrionidae</taxon>
        <taxon>Zophobas</taxon>
    </lineage>
</organism>
<dbReference type="FunFam" id="1.20.1250.20:FF:000144">
    <property type="entry name" value="Picot, isoform B"/>
    <property type="match status" value="1"/>
</dbReference>
<dbReference type="CDD" id="cd17318">
    <property type="entry name" value="MFS_SLC17"/>
    <property type="match status" value="1"/>
</dbReference>
<keyword evidence="15" id="KW-1185">Reference proteome</keyword>
<evidence type="ECO:0000256" key="8">
    <source>
        <dbReference type="ARBA" id="ARBA00023136"/>
    </source>
</evidence>
<dbReference type="GO" id="GO:0006814">
    <property type="term" value="P:sodium ion transport"/>
    <property type="evidence" value="ECO:0007669"/>
    <property type="project" value="UniProtKB-KW"/>
</dbReference>
<dbReference type="FunFam" id="1.20.1250.20:FF:000003">
    <property type="entry name" value="Solute carrier family 17 member 3"/>
    <property type="match status" value="1"/>
</dbReference>
<dbReference type="Proteomes" id="UP001168821">
    <property type="component" value="Unassembled WGS sequence"/>
</dbReference>
<feature type="transmembrane region" description="Helical" evidence="12">
    <location>
        <begin position="354"/>
        <end position="376"/>
    </location>
</feature>
<keyword evidence="3" id="KW-0813">Transport</keyword>
<evidence type="ECO:0000256" key="5">
    <source>
        <dbReference type="ARBA" id="ARBA00022847"/>
    </source>
</evidence>
<accession>A0AA38I1N2</accession>
<comment type="similarity">
    <text evidence="2">Belongs to the major facilitator superfamily. Sodium/anion cotransporter family.</text>
</comment>
<dbReference type="PROSITE" id="PS50850">
    <property type="entry name" value="MFS"/>
    <property type="match status" value="1"/>
</dbReference>
<keyword evidence="7" id="KW-0915">Sodium</keyword>
<gene>
    <name evidence="14" type="ORF">Zmor_022820</name>
</gene>
<evidence type="ECO:0000259" key="13">
    <source>
        <dbReference type="PROSITE" id="PS50850"/>
    </source>
</evidence>
<evidence type="ECO:0000256" key="9">
    <source>
        <dbReference type="ARBA" id="ARBA00023201"/>
    </source>
</evidence>
<feature type="transmembrane region" description="Helical" evidence="12">
    <location>
        <begin position="129"/>
        <end position="150"/>
    </location>
</feature>
<keyword evidence="4 12" id="KW-0812">Transmembrane</keyword>
<dbReference type="Gene3D" id="1.20.1250.20">
    <property type="entry name" value="MFS general substrate transporter like domains"/>
    <property type="match status" value="2"/>
</dbReference>
<evidence type="ECO:0000256" key="1">
    <source>
        <dbReference type="ARBA" id="ARBA00004141"/>
    </source>
</evidence>
<evidence type="ECO:0000256" key="6">
    <source>
        <dbReference type="ARBA" id="ARBA00022989"/>
    </source>
</evidence>